<dbReference type="AlphaFoldDB" id="A0A3E4UB62"/>
<dbReference type="Pfam" id="PF01844">
    <property type="entry name" value="HNH"/>
    <property type="match status" value="1"/>
</dbReference>
<dbReference type="EMBL" id="QTJW01000004">
    <property type="protein sequence ID" value="RGD71377.1"/>
    <property type="molecule type" value="Genomic_DNA"/>
</dbReference>
<dbReference type="NCBIfam" id="TIGR04416">
    <property type="entry name" value="group_II_RT_mat"/>
    <property type="match status" value="1"/>
</dbReference>
<dbReference type="InterPro" id="IPR030931">
    <property type="entry name" value="Group_II_RT_mat"/>
</dbReference>
<dbReference type="PROSITE" id="PS50878">
    <property type="entry name" value="RT_POL"/>
    <property type="match status" value="1"/>
</dbReference>
<dbReference type="Pfam" id="PF00078">
    <property type="entry name" value="RVT_1"/>
    <property type="match status" value="1"/>
</dbReference>
<dbReference type="Gene3D" id="1.10.30.50">
    <property type="match status" value="1"/>
</dbReference>
<feature type="domain" description="Reverse transcriptase" evidence="1">
    <location>
        <begin position="88"/>
        <end position="353"/>
    </location>
</feature>
<comment type="caution">
    <text evidence="3">The sequence shown here is derived from an EMBL/GenBank/DDBJ whole genome shotgun (WGS) entry which is preliminary data.</text>
</comment>
<dbReference type="InterPro" id="IPR003615">
    <property type="entry name" value="HNH_nuc"/>
</dbReference>
<evidence type="ECO:0000313" key="3">
    <source>
        <dbReference type="EMBL" id="RGM06273.1"/>
    </source>
</evidence>
<dbReference type="GO" id="GO:0008270">
    <property type="term" value="F:zinc ion binding"/>
    <property type="evidence" value="ECO:0007669"/>
    <property type="project" value="InterPro"/>
</dbReference>
<accession>A0A3E4UB62</accession>
<evidence type="ECO:0000313" key="4">
    <source>
        <dbReference type="Proteomes" id="UP000261023"/>
    </source>
</evidence>
<dbReference type="RefSeq" id="WP_117502192.1">
    <property type="nucleotide sequence ID" value="NZ_JAQDZV010000046.1"/>
</dbReference>
<dbReference type="EC" id="2.7.7.49" evidence="3"/>
<sequence>MPVTTTKQKKNSKIRHLEYYDLQNTLDTLYADSGRGKIFNNLMPLIESEENIRLAYRNIKRNSGSNTSGIDRLTIKDIEKIPETKFVEIVRKKLQWYKPKAVRRVEIPKPNGKLRPLGIPAIWDRIVQQCILQILEPICEAKFSDRSNGFRPNRSAEHAIAQAYAFMQKSHLHFVVDIDIKGFFDNVNHSKLIKQMWNIGIQDKKLLCVIKEMLKAPIVLPNGDTIYPQKGTPQGGILSPLLSNIVLNELDWWIISQWEKQPAHNVRDHITKTGAIHRGRAYDAFRKSGLKEMHMVRYADDFKIFCATRKDADRAYHATKAWLQERLKLEISEEKSKIVNLKKGYSEFLGFKLTLMKKGASYVVKSHICDKAKRRETDKLKGQIKKIAHPKNDEERATLINEYNSMIMGMHNYFQIATCVSSDFADMGREVDVVKLSQLKRKALSAKGDYKGFSFIEKKYGKSKQIRFYSGKPLIPVAYVKHKNPMWKKKSVGKYTSEGRREIHKNLGIDTRTMLLLMRTKEVGRSVEYMDNRISLYVAQYGKCAITGKILELHEIHCHHKKPVSQGGDDRYENLIILHKDIHRLLHATKEETIKAYLSQLQLTYEQKAKLNKLRQLANMQAI</sequence>
<dbReference type="InterPro" id="IPR000477">
    <property type="entry name" value="RT_dom"/>
</dbReference>
<dbReference type="EMBL" id="QSSQ01000005">
    <property type="protein sequence ID" value="RGM06273.1"/>
    <property type="molecule type" value="Genomic_DNA"/>
</dbReference>
<evidence type="ECO:0000313" key="2">
    <source>
        <dbReference type="EMBL" id="RGD71377.1"/>
    </source>
</evidence>
<keyword evidence="3" id="KW-0695">RNA-directed DNA polymerase</keyword>
<dbReference type="InterPro" id="IPR051083">
    <property type="entry name" value="GrpII_Intron_Splice-Mob/Def"/>
</dbReference>
<dbReference type="Proteomes" id="UP000261023">
    <property type="component" value="Unassembled WGS sequence"/>
</dbReference>
<gene>
    <name evidence="3" type="primary">ltrA</name>
    <name evidence="2" type="ORF">DWX31_07270</name>
    <name evidence="3" type="ORF">DXC39_08920</name>
</gene>
<evidence type="ECO:0000259" key="1">
    <source>
        <dbReference type="PROSITE" id="PS50878"/>
    </source>
</evidence>
<dbReference type="Proteomes" id="UP000261257">
    <property type="component" value="Unassembled WGS sequence"/>
</dbReference>
<name>A0A3E4UB62_9FIRM</name>
<protein>
    <submittedName>
        <fullName evidence="3">Group II intron reverse transcriptase/maturase</fullName>
        <ecNumber evidence="3">2.7.7.49</ecNumber>
    </submittedName>
</protein>
<dbReference type="GO" id="GO:0003964">
    <property type="term" value="F:RNA-directed DNA polymerase activity"/>
    <property type="evidence" value="ECO:0007669"/>
    <property type="project" value="UniProtKB-KW"/>
</dbReference>
<dbReference type="SUPFAM" id="SSF56672">
    <property type="entry name" value="DNA/RNA polymerases"/>
    <property type="match status" value="1"/>
</dbReference>
<proteinExistence type="predicted"/>
<dbReference type="SMART" id="SM00507">
    <property type="entry name" value="HNHc"/>
    <property type="match status" value="1"/>
</dbReference>
<dbReference type="GO" id="GO:0003676">
    <property type="term" value="F:nucleic acid binding"/>
    <property type="evidence" value="ECO:0007669"/>
    <property type="project" value="InterPro"/>
</dbReference>
<keyword evidence="3" id="KW-0808">Transferase</keyword>
<dbReference type="GO" id="GO:0004519">
    <property type="term" value="F:endonuclease activity"/>
    <property type="evidence" value="ECO:0007669"/>
    <property type="project" value="InterPro"/>
</dbReference>
<organism evidence="3 5">
    <name type="scientific">Hungatella hathewayi</name>
    <dbReference type="NCBI Taxonomy" id="154046"/>
    <lineage>
        <taxon>Bacteria</taxon>
        <taxon>Bacillati</taxon>
        <taxon>Bacillota</taxon>
        <taxon>Clostridia</taxon>
        <taxon>Lachnospirales</taxon>
        <taxon>Lachnospiraceae</taxon>
        <taxon>Hungatella</taxon>
    </lineage>
</organism>
<reference evidence="4 5" key="1">
    <citation type="submission" date="2018-08" db="EMBL/GenBank/DDBJ databases">
        <title>A genome reference for cultivated species of the human gut microbiota.</title>
        <authorList>
            <person name="Zou Y."/>
            <person name="Xue W."/>
            <person name="Luo G."/>
        </authorList>
    </citation>
    <scope>NUCLEOTIDE SEQUENCE [LARGE SCALE GENOMIC DNA]</scope>
    <source>
        <strain evidence="2 4">AF19-13AC</strain>
        <strain evidence="3 5">TF05-11AC</strain>
    </source>
</reference>
<dbReference type="OrthoDB" id="9793236at2"/>
<dbReference type="PANTHER" id="PTHR34047">
    <property type="entry name" value="NUCLEAR INTRON MATURASE 1, MITOCHONDRIAL-RELATED"/>
    <property type="match status" value="1"/>
</dbReference>
<dbReference type="InterPro" id="IPR043502">
    <property type="entry name" value="DNA/RNA_pol_sf"/>
</dbReference>
<dbReference type="PANTHER" id="PTHR34047:SF8">
    <property type="entry name" value="PROTEIN YKFC"/>
    <property type="match status" value="1"/>
</dbReference>
<dbReference type="InterPro" id="IPR002711">
    <property type="entry name" value="HNH"/>
</dbReference>
<dbReference type="CDD" id="cd00085">
    <property type="entry name" value="HNHc"/>
    <property type="match status" value="1"/>
</dbReference>
<dbReference type="CDD" id="cd01651">
    <property type="entry name" value="RT_G2_intron"/>
    <property type="match status" value="1"/>
</dbReference>
<keyword evidence="3" id="KW-0548">Nucleotidyltransferase</keyword>
<evidence type="ECO:0000313" key="5">
    <source>
        <dbReference type="Proteomes" id="UP000261257"/>
    </source>
</evidence>